<protein>
    <submittedName>
        <fullName evidence="1">Uncharacterized protein</fullName>
    </submittedName>
</protein>
<dbReference type="Proteomes" id="UP000217545">
    <property type="component" value="Chromosome"/>
</dbReference>
<dbReference type="AlphaFoldDB" id="A0AAC9Z9N0"/>
<reference evidence="1 2" key="1">
    <citation type="journal article" date="2017" name="Front. Microbiol.">
        <title>Phaeobacter piscinae sp. nov., a species of the Roseobacter group and potential aquaculture probiont.</title>
        <authorList>
            <person name="Sonnenschein E.C."/>
            <person name="Phippen C.B.W."/>
            <person name="Nielsen K.F."/>
            <person name="Mateiu R.V."/>
            <person name="Melchiorsen J."/>
            <person name="Gram L."/>
            <person name="Overmann J."/>
            <person name="Freese H.M."/>
        </authorList>
    </citation>
    <scope>NUCLEOTIDE SEQUENCE [LARGE SCALE GENOMIC DNA]</scope>
    <source>
        <strain evidence="1 2">P63</strain>
    </source>
</reference>
<accession>A0AAC9Z9N0</accession>
<evidence type="ECO:0000313" key="2">
    <source>
        <dbReference type="Proteomes" id="UP000217545"/>
    </source>
</evidence>
<dbReference type="EMBL" id="CP010784">
    <property type="protein sequence ID" value="ATF06292.1"/>
    <property type="molecule type" value="Genomic_DNA"/>
</dbReference>
<sequence>MTKPKFTLMQRLLRPVINWLVEGWFPKGCFYGRNYLNDFKVLDQGKDVVGKTAAMYLQSIMRKADATSIIYEMTEVTERNVPVGSYKLTLEKID</sequence>
<name>A0AAC9Z9N0_9RHOB</name>
<dbReference type="RefSeq" id="WP_024097635.1">
    <property type="nucleotide sequence ID" value="NZ_CP010588.1"/>
</dbReference>
<gene>
    <name evidence="1" type="ORF">PhaeoP63_02226</name>
</gene>
<dbReference type="GeneID" id="31846622"/>
<evidence type="ECO:0000313" key="1">
    <source>
        <dbReference type="EMBL" id="ATF06292.1"/>
    </source>
</evidence>
<proteinExistence type="predicted"/>
<organism evidence="1 2">
    <name type="scientific">Phaeobacter gallaeciensis</name>
    <dbReference type="NCBI Taxonomy" id="60890"/>
    <lineage>
        <taxon>Bacteria</taxon>
        <taxon>Pseudomonadati</taxon>
        <taxon>Pseudomonadota</taxon>
        <taxon>Alphaproteobacteria</taxon>
        <taxon>Rhodobacterales</taxon>
        <taxon>Roseobacteraceae</taxon>
        <taxon>Phaeobacter</taxon>
    </lineage>
</organism>